<evidence type="ECO:0000313" key="12">
    <source>
        <dbReference type="EMBL" id="SDK20031.1"/>
    </source>
</evidence>
<reference evidence="13" key="1">
    <citation type="submission" date="2016-10" db="EMBL/GenBank/DDBJ databases">
        <authorList>
            <person name="Varghese N."/>
            <person name="Submissions S."/>
        </authorList>
    </citation>
    <scope>NUCLEOTIDE SEQUENCE [LARGE SCALE GENOMIC DNA]</scope>
    <source>
        <strain evidence="13">CGMCC 1.10658</strain>
    </source>
</reference>
<dbReference type="Gene3D" id="1.10.40.60">
    <property type="entry name" value="EpsJ-like"/>
    <property type="match status" value="2"/>
</dbReference>
<dbReference type="OrthoDB" id="9788973at2"/>
<dbReference type="EMBL" id="FNFH01000003">
    <property type="protein sequence ID" value="SDK20031.1"/>
    <property type="molecule type" value="Genomic_DNA"/>
</dbReference>
<name>A0A1G8ZYG9_9GAMM</name>
<dbReference type="AlphaFoldDB" id="A0A1G8ZYG9"/>
<dbReference type="InterPro" id="IPR005628">
    <property type="entry name" value="GspK"/>
</dbReference>
<evidence type="ECO:0000256" key="9">
    <source>
        <dbReference type="ARBA" id="ARBA00023136"/>
    </source>
</evidence>
<accession>A0A1G8ZYG9</accession>
<feature type="domain" description="T2SS protein K first SAM-like" evidence="11">
    <location>
        <begin position="110"/>
        <end position="211"/>
    </location>
</feature>
<evidence type="ECO:0000256" key="8">
    <source>
        <dbReference type="ARBA" id="ARBA00022989"/>
    </source>
</evidence>
<evidence type="ECO:0000256" key="3">
    <source>
        <dbReference type="ARBA" id="ARBA00022448"/>
    </source>
</evidence>
<sequence length="336" mass="36887">MPRKSPGAERGVALITVLLVMVIAIAAVSHAITRNRIAISRTGALLANTQMAEFVQGAEAWAKIALERDHQQDRDQTPSADSRLDSWAAEALQFNPDNGKMRIKIKDLNSCFNVNNLAGAAQPPAEQRAIFERLVRNVSGKADLAAAMLDWIDSGDTPVAPGTEDNGYLGREIAHRTPDIPITDISELSAVQGMEAEDWKALRPYLCALPEPGTMINVNFAPVELLQAMAPSAQVAQVEAFRESDGVFSERSQLAPFGLEGVAGLVFHSQYFVAQIAVQLGPQADHRQYWEAHFQLDEGRGEARLIQRQRRMFAGSHLRELLEVETEVNGKDNKNN</sequence>
<dbReference type="InterPro" id="IPR045584">
    <property type="entry name" value="Pilin-like"/>
</dbReference>
<gene>
    <name evidence="12" type="ORF">SAMN05216212_1790</name>
</gene>
<dbReference type="SUPFAM" id="SSF158544">
    <property type="entry name" value="GspK insert domain-like"/>
    <property type="match status" value="1"/>
</dbReference>
<evidence type="ECO:0000256" key="7">
    <source>
        <dbReference type="ARBA" id="ARBA00022927"/>
    </source>
</evidence>
<dbReference type="InterPro" id="IPR038072">
    <property type="entry name" value="GspK_central_sf"/>
</dbReference>
<keyword evidence="13" id="KW-1185">Reference proteome</keyword>
<dbReference type="GO" id="GO:0005886">
    <property type="term" value="C:plasma membrane"/>
    <property type="evidence" value="ECO:0007669"/>
    <property type="project" value="UniProtKB-SubCell"/>
</dbReference>
<protein>
    <submittedName>
        <fullName evidence="12">General secretion pathway protein K</fullName>
    </submittedName>
</protein>
<keyword evidence="3" id="KW-0813">Transport</keyword>
<dbReference type="PANTHER" id="PTHR38831:SF1">
    <property type="entry name" value="TYPE II SECRETION SYSTEM PROTEIN K-RELATED"/>
    <property type="match status" value="1"/>
</dbReference>
<keyword evidence="7" id="KW-0653">Protein transport</keyword>
<evidence type="ECO:0000256" key="10">
    <source>
        <dbReference type="SAM" id="Phobius"/>
    </source>
</evidence>
<dbReference type="GO" id="GO:0009306">
    <property type="term" value="P:protein secretion"/>
    <property type="evidence" value="ECO:0007669"/>
    <property type="project" value="InterPro"/>
</dbReference>
<dbReference type="STRING" id="658219.SAMN05216212_1790"/>
<keyword evidence="4" id="KW-1003">Cell membrane</keyword>
<evidence type="ECO:0000256" key="2">
    <source>
        <dbReference type="ARBA" id="ARBA00007246"/>
    </source>
</evidence>
<keyword evidence="9 10" id="KW-0472">Membrane</keyword>
<comment type="similarity">
    <text evidence="2">Belongs to the GSP K family.</text>
</comment>
<evidence type="ECO:0000256" key="1">
    <source>
        <dbReference type="ARBA" id="ARBA00004533"/>
    </source>
</evidence>
<evidence type="ECO:0000313" key="13">
    <source>
        <dbReference type="Proteomes" id="UP000199305"/>
    </source>
</evidence>
<dbReference type="SUPFAM" id="SSF54523">
    <property type="entry name" value="Pili subunits"/>
    <property type="match status" value="1"/>
</dbReference>
<keyword evidence="6 10" id="KW-0812">Transmembrane</keyword>
<evidence type="ECO:0000256" key="5">
    <source>
        <dbReference type="ARBA" id="ARBA00022519"/>
    </source>
</evidence>
<evidence type="ECO:0000256" key="6">
    <source>
        <dbReference type="ARBA" id="ARBA00022692"/>
    </source>
</evidence>
<dbReference type="PANTHER" id="PTHR38831">
    <property type="entry name" value="TYPE II SECRETION SYSTEM PROTEIN K"/>
    <property type="match status" value="1"/>
</dbReference>
<dbReference type="Pfam" id="PF21687">
    <property type="entry name" value="T2SSK_1st"/>
    <property type="match status" value="1"/>
</dbReference>
<dbReference type="Gene3D" id="3.30.1300.30">
    <property type="entry name" value="GSPII I/J protein-like"/>
    <property type="match status" value="1"/>
</dbReference>
<dbReference type="RefSeq" id="WP_091512183.1">
    <property type="nucleotide sequence ID" value="NZ_FNFH01000003.1"/>
</dbReference>
<dbReference type="InterPro" id="IPR049031">
    <property type="entry name" value="T2SSK_SAM-like_1st"/>
</dbReference>
<comment type="subcellular location">
    <subcellularLocation>
        <location evidence="1">Cell inner membrane</location>
    </subcellularLocation>
</comment>
<organism evidence="12 13">
    <name type="scientific">Microbulbifer yueqingensis</name>
    <dbReference type="NCBI Taxonomy" id="658219"/>
    <lineage>
        <taxon>Bacteria</taxon>
        <taxon>Pseudomonadati</taxon>
        <taxon>Pseudomonadota</taxon>
        <taxon>Gammaproteobacteria</taxon>
        <taxon>Cellvibrionales</taxon>
        <taxon>Microbulbiferaceae</taxon>
        <taxon>Microbulbifer</taxon>
    </lineage>
</organism>
<keyword evidence="8 10" id="KW-1133">Transmembrane helix</keyword>
<feature type="transmembrane region" description="Helical" evidence="10">
    <location>
        <begin position="12"/>
        <end position="32"/>
    </location>
</feature>
<evidence type="ECO:0000259" key="11">
    <source>
        <dbReference type="Pfam" id="PF21687"/>
    </source>
</evidence>
<proteinExistence type="inferred from homology"/>
<keyword evidence="5" id="KW-0997">Cell inner membrane</keyword>
<dbReference type="NCBIfam" id="NF037980">
    <property type="entry name" value="T2SS_GspK"/>
    <property type="match status" value="1"/>
</dbReference>
<evidence type="ECO:0000256" key="4">
    <source>
        <dbReference type="ARBA" id="ARBA00022475"/>
    </source>
</evidence>
<dbReference type="Proteomes" id="UP000199305">
    <property type="component" value="Unassembled WGS sequence"/>
</dbReference>